<dbReference type="STRING" id="1121345.SAMN02745217_01622"/>
<evidence type="ECO:0000313" key="2">
    <source>
        <dbReference type="EMBL" id="SHO47682.1"/>
    </source>
</evidence>
<organism evidence="2 3">
    <name type="scientific">Anaerocolumna xylanovorans DSM 12503</name>
    <dbReference type="NCBI Taxonomy" id="1121345"/>
    <lineage>
        <taxon>Bacteria</taxon>
        <taxon>Bacillati</taxon>
        <taxon>Bacillota</taxon>
        <taxon>Clostridia</taxon>
        <taxon>Lachnospirales</taxon>
        <taxon>Lachnospiraceae</taxon>
        <taxon>Anaerocolumna</taxon>
    </lineage>
</organism>
<evidence type="ECO:0000313" key="3">
    <source>
        <dbReference type="Proteomes" id="UP000184612"/>
    </source>
</evidence>
<sequence>MSISIQSTGASTGTSTSNQYETIINQLEAQLETYEAKLQTENDEKKQAELKEKIQSLQTQIKNYQAKETNRSTPDEDTASSEESDIYSTTSTKSNATVEISSEGKALAEAMQAMEKKQDPLKEEKSENEGNNTDEKNKQAAETLGSNISVLI</sequence>
<keyword evidence="3" id="KW-1185">Reference proteome</keyword>
<gene>
    <name evidence="2" type="ORF">SAMN02745217_01622</name>
</gene>
<accession>A0A1M7Y5C6</accession>
<feature type="compositionally biased region" description="Acidic residues" evidence="1">
    <location>
        <begin position="75"/>
        <end position="85"/>
    </location>
</feature>
<evidence type="ECO:0008006" key="4">
    <source>
        <dbReference type="Google" id="ProtNLM"/>
    </source>
</evidence>
<evidence type="ECO:0000256" key="1">
    <source>
        <dbReference type="SAM" id="MobiDB-lite"/>
    </source>
</evidence>
<name>A0A1M7Y5C6_9FIRM</name>
<dbReference type="EMBL" id="FRFD01000004">
    <property type="protein sequence ID" value="SHO47682.1"/>
    <property type="molecule type" value="Genomic_DNA"/>
</dbReference>
<feature type="compositionally biased region" description="Polar residues" evidence="1">
    <location>
        <begin position="86"/>
        <end position="100"/>
    </location>
</feature>
<dbReference type="RefSeq" id="WP_073588319.1">
    <property type="nucleotide sequence ID" value="NZ_FRFD01000004.1"/>
</dbReference>
<feature type="compositionally biased region" description="Basic and acidic residues" evidence="1">
    <location>
        <begin position="114"/>
        <end position="139"/>
    </location>
</feature>
<reference evidence="2 3" key="1">
    <citation type="submission" date="2016-12" db="EMBL/GenBank/DDBJ databases">
        <authorList>
            <person name="Song W.-J."/>
            <person name="Kurnit D.M."/>
        </authorList>
    </citation>
    <scope>NUCLEOTIDE SEQUENCE [LARGE SCALE GENOMIC DNA]</scope>
    <source>
        <strain evidence="2 3">DSM 12503</strain>
    </source>
</reference>
<proteinExistence type="predicted"/>
<dbReference type="AlphaFoldDB" id="A0A1M7Y5C6"/>
<feature type="region of interest" description="Disordered" evidence="1">
    <location>
        <begin position="61"/>
        <end position="152"/>
    </location>
</feature>
<protein>
    <recommendedName>
        <fullName evidence="4">FlxA-like protein</fullName>
    </recommendedName>
</protein>
<dbReference type="Proteomes" id="UP000184612">
    <property type="component" value="Unassembled WGS sequence"/>
</dbReference>